<protein>
    <submittedName>
        <fullName evidence="2">GNAT family N-acetyltransferase</fullName>
    </submittedName>
</protein>
<evidence type="ECO:0000313" key="2">
    <source>
        <dbReference type="EMBL" id="ARN72873.1"/>
    </source>
</evidence>
<organism evidence="2 3">
    <name type="scientific">Oceanicoccus sagamiensis</name>
    <dbReference type="NCBI Taxonomy" id="716816"/>
    <lineage>
        <taxon>Bacteria</taxon>
        <taxon>Pseudomonadati</taxon>
        <taxon>Pseudomonadota</taxon>
        <taxon>Gammaproteobacteria</taxon>
        <taxon>Cellvibrionales</taxon>
        <taxon>Spongiibacteraceae</taxon>
        <taxon>Oceanicoccus</taxon>
    </lineage>
</organism>
<dbReference type="EMBL" id="CP019343">
    <property type="protein sequence ID" value="ARN72873.1"/>
    <property type="molecule type" value="Genomic_DNA"/>
</dbReference>
<dbReference type="RefSeq" id="WP_085756962.1">
    <property type="nucleotide sequence ID" value="NZ_CP019343.1"/>
</dbReference>
<dbReference type="Gene3D" id="3.40.630.30">
    <property type="match status" value="1"/>
</dbReference>
<dbReference type="SUPFAM" id="SSF55729">
    <property type="entry name" value="Acyl-CoA N-acyltransferases (Nat)"/>
    <property type="match status" value="1"/>
</dbReference>
<proteinExistence type="predicted"/>
<dbReference type="PROSITE" id="PS51186">
    <property type="entry name" value="GNAT"/>
    <property type="match status" value="1"/>
</dbReference>
<reference evidence="2 3" key="1">
    <citation type="submission" date="2016-11" db="EMBL/GenBank/DDBJ databases">
        <title>Trade-off between light-utilization and light-protection in marine flavobacteria.</title>
        <authorList>
            <person name="Kumagai Y."/>
        </authorList>
    </citation>
    <scope>NUCLEOTIDE SEQUENCE [LARGE SCALE GENOMIC DNA]</scope>
    <source>
        <strain evidence="2 3">NBRC 107125</strain>
    </source>
</reference>
<gene>
    <name evidence="2" type="ORF">BST96_01380</name>
</gene>
<accession>A0A1X9NFU0</accession>
<name>A0A1X9NFU0_9GAMM</name>
<evidence type="ECO:0000259" key="1">
    <source>
        <dbReference type="PROSITE" id="PS51186"/>
    </source>
</evidence>
<feature type="domain" description="N-acetyltransferase" evidence="1">
    <location>
        <begin position="1"/>
        <end position="148"/>
    </location>
</feature>
<dbReference type="KEGG" id="osg:BST96_01380"/>
<dbReference type="AlphaFoldDB" id="A0A1X9NFU0"/>
<dbReference type="Proteomes" id="UP000193450">
    <property type="component" value="Chromosome"/>
</dbReference>
<dbReference type="Pfam" id="PF13508">
    <property type="entry name" value="Acetyltransf_7"/>
    <property type="match status" value="1"/>
</dbReference>
<evidence type="ECO:0000313" key="3">
    <source>
        <dbReference type="Proteomes" id="UP000193450"/>
    </source>
</evidence>
<keyword evidence="3" id="KW-1185">Reference proteome</keyword>
<dbReference type="CDD" id="cd04301">
    <property type="entry name" value="NAT_SF"/>
    <property type="match status" value="1"/>
</dbReference>
<dbReference type="GO" id="GO:0016747">
    <property type="term" value="F:acyltransferase activity, transferring groups other than amino-acyl groups"/>
    <property type="evidence" value="ECO:0007669"/>
    <property type="project" value="InterPro"/>
</dbReference>
<keyword evidence="2" id="KW-0808">Transferase</keyword>
<dbReference type="OrthoDB" id="9797178at2"/>
<dbReference type="STRING" id="716816.BST96_01380"/>
<sequence length="178" mass="19022">MMLLDYKELGSEPVKQLFVDVFGASEGMEEGLAIGGLVSNLIATTPSEDIFGFIATEDKQLVGSIFFTRMTFDNGINAFILSPVAIATSAQGKGVGQALINFGINVLREHGVALLLTYGDPAYYGKVGFKPISEQVVKAPQIMSQPEGWLGQSLLGEDIVPIAGCSACVEALNKPEYW</sequence>
<dbReference type="InterPro" id="IPR000182">
    <property type="entry name" value="GNAT_dom"/>
</dbReference>
<dbReference type="InterPro" id="IPR016181">
    <property type="entry name" value="Acyl_CoA_acyltransferase"/>
</dbReference>